<dbReference type="GO" id="GO:0000472">
    <property type="term" value="P:endonucleolytic cleavage to generate mature 5'-end of SSU-rRNA from (SSU-rRNA, 5.8S rRNA, LSU-rRNA)"/>
    <property type="evidence" value="ECO:0007669"/>
    <property type="project" value="TreeGrafter"/>
</dbReference>
<feature type="coiled-coil region" evidence="8">
    <location>
        <begin position="250"/>
        <end position="277"/>
    </location>
</feature>
<dbReference type="EMBL" id="LAEV01000867">
    <property type="protein sequence ID" value="KKA29372.1"/>
    <property type="molecule type" value="Genomic_DNA"/>
</dbReference>
<name>A0A0F4ZFT2_9PEZI</name>
<protein>
    <recommendedName>
        <fullName evidence="6">18S rRNA factor 2</fullName>
    </recommendedName>
</protein>
<dbReference type="GO" id="GO:0000480">
    <property type="term" value="P:endonucleolytic cleavage in 5'-ETS of tricistronic rRNA transcript (SSU-rRNA, 5.8S rRNA, LSU-rRNA)"/>
    <property type="evidence" value="ECO:0007669"/>
    <property type="project" value="TreeGrafter"/>
</dbReference>
<dbReference type="Pfam" id="PF00076">
    <property type="entry name" value="RRM_1"/>
    <property type="match status" value="1"/>
</dbReference>
<evidence type="ECO:0000259" key="10">
    <source>
        <dbReference type="PROSITE" id="PS50102"/>
    </source>
</evidence>
<evidence type="ECO:0000256" key="6">
    <source>
        <dbReference type="ARBA" id="ARBA00032634"/>
    </source>
</evidence>
<dbReference type="CDD" id="cd12263">
    <property type="entry name" value="RRM_ABT1_like"/>
    <property type="match status" value="1"/>
</dbReference>
<evidence type="ECO:0000256" key="3">
    <source>
        <dbReference type="ARBA" id="ARBA00022884"/>
    </source>
</evidence>
<evidence type="ECO:0000313" key="11">
    <source>
        <dbReference type="EMBL" id="KKA29372.1"/>
    </source>
</evidence>
<evidence type="ECO:0000256" key="9">
    <source>
        <dbReference type="SAM" id="MobiDB-lite"/>
    </source>
</evidence>
<dbReference type="AlphaFoldDB" id="A0A0F4ZFT2"/>
<comment type="subcellular location">
    <subcellularLocation>
        <location evidence="1">Nucleus</location>
        <location evidence="1">Nucleolus</location>
    </subcellularLocation>
</comment>
<dbReference type="GO" id="GO:0005730">
    <property type="term" value="C:nucleolus"/>
    <property type="evidence" value="ECO:0007669"/>
    <property type="project" value="UniProtKB-SubCell"/>
</dbReference>
<feature type="region of interest" description="Disordered" evidence="9">
    <location>
        <begin position="1"/>
        <end position="113"/>
    </location>
</feature>
<dbReference type="GO" id="GO:0003723">
    <property type="term" value="F:RNA binding"/>
    <property type="evidence" value="ECO:0007669"/>
    <property type="project" value="UniProtKB-UniRule"/>
</dbReference>
<dbReference type="InterPro" id="IPR012677">
    <property type="entry name" value="Nucleotide-bd_a/b_plait_sf"/>
</dbReference>
<evidence type="ECO:0000256" key="2">
    <source>
        <dbReference type="ARBA" id="ARBA00005819"/>
    </source>
</evidence>
<evidence type="ECO:0000256" key="1">
    <source>
        <dbReference type="ARBA" id="ARBA00004604"/>
    </source>
</evidence>
<feature type="domain" description="RRM" evidence="10">
    <location>
        <begin position="134"/>
        <end position="216"/>
    </location>
</feature>
<dbReference type="SUPFAM" id="SSF54928">
    <property type="entry name" value="RNA-binding domain, RBD"/>
    <property type="match status" value="1"/>
</dbReference>
<dbReference type="PANTHER" id="PTHR12311:SF7">
    <property type="entry name" value="ACTIVATOR OF BASAL TRANSCRIPTION 1"/>
    <property type="match status" value="1"/>
</dbReference>
<feature type="compositionally biased region" description="Low complexity" evidence="9">
    <location>
        <begin position="100"/>
        <end position="113"/>
    </location>
</feature>
<keyword evidence="4" id="KW-0539">Nucleus</keyword>
<evidence type="ECO:0000256" key="7">
    <source>
        <dbReference type="PROSITE-ProRule" id="PRU00176"/>
    </source>
</evidence>
<organism evidence="11 12">
    <name type="scientific">Thielaviopsis punctulata</name>
    <dbReference type="NCBI Taxonomy" id="72032"/>
    <lineage>
        <taxon>Eukaryota</taxon>
        <taxon>Fungi</taxon>
        <taxon>Dikarya</taxon>
        <taxon>Ascomycota</taxon>
        <taxon>Pezizomycotina</taxon>
        <taxon>Sordariomycetes</taxon>
        <taxon>Hypocreomycetidae</taxon>
        <taxon>Microascales</taxon>
        <taxon>Ceratocystidaceae</taxon>
        <taxon>Thielaviopsis</taxon>
    </lineage>
</organism>
<dbReference type="InterPro" id="IPR035979">
    <property type="entry name" value="RBD_domain_sf"/>
</dbReference>
<evidence type="ECO:0000256" key="8">
    <source>
        <dbReference type="SAM" id="Coils"/>
    </source>
</evidence>
<gene>
    <name evidence="11" type="ORF">TD95_004042</name>
</gene>
<dbReference type="GO" id="GO:0000447">
    <property type="term" value="P:endonucleolytic cleavage in ITS1 to separate SSU-rRNA from 5.8S rRNA and LSU-rRNA from tricistronic rRNA transcript (SSU-rRNA, 5.8S rRNA, LSU-rRNA)"/>
    <property type="evidence" value="ECO:0007669"/>
    <property type="project" value="TreeGrafter"/>
</dbReference>
<feature type="compositionally biased region" description="Acidic residues" evidence="9">
    <location>
        <begin position="75"/>
        <end position="88"/>
    </location>
</feature>
<comment type="similarity">
    <text evidence="2">Belongs to the ESF2/ABP1 family.</text>
</comment>
<dbReference type="Proteomes" id="UP000033483">
    <property type="component" value="Unassembled WGS sequence"/>
</dbReference>
<dbReference type="Gene3D" id="3.30.70.330">
    <property type="match status" value="1"/>
</dbReference>
<sequence>MPEDKRNPLLDDLSDDDNAAASDSDADDLRKGASLKTKRRRDSDASDSDAAASDSDEDLRPKGKSKKAPAQPAEPDAESDGDEDENADADVTAGDKESSANAKAKAAAAKLPAAPKQLAKKNLIATEEAIKKSGVLYISRIPPFMKPHKLRTLLEPHGTINRTFLMPEDDAAHARRVRAGGNKKRLFTEGWVEFVSKKDAKRAYELLNARTIGGKKGSYYRDDVWSLVYLRGFKWRDLMAQISAENAERASRMQAEIAKAARENKEFVRNVERAKMLDGIKQSKEARAGASVAKRRKIRADGTADEDAGRTEREKMEKKEVRSFKQTAKVVKNVDAAQPASVSRVLSKIF</sequence>
<dbReference type="SMART" id="SM00360">
    <property type="entry name" value="RRM"/>
    <property type="match status" value="1"/>
</dbReference>
<dbReference type="InterPro" id="IPR034353">
    <property type="entry name" value="ABT1/ESF2_RRM"/>
</dbReference>
<feature type="compositionally biased region" description="Basic and acidic residues" evidence="9">
    <location>
        <begin position="299"/>
        <end position="321"/>
    </location>
</feature>
<comment type="caution">
    <text evidence="11">The sequence shown here is derived from an EMBL/GenBank/DDBJ whole genome shotgun (WGS) entry which is preliminary data.</text>
</comment>
<dbReference type="PANTHER" id="PTHR12311">
    <property type="entry name" value="ACTIVATOR OF BASAL TRANSCRIPTION 1"/>
    <property type="match status" value="1"/>
</dbReference>
<keyword evidence="12" id="KW-1185">Reference proteome</keyword>
<comment type="function">
    <text evidence="5">Involved in the small subunit (SSU) processome assembly and function, and in the 18S rRNA synthesis. Required for the early cleavages at sites A0, A1 and A2.</text>
</comment>
<proteinExistence type="inferred from homology"/>
<dbReference type="InterPro" id="IPR039119">
    <property type="entry name" value="ABT1/Esf2"/>
</dbReference>
<dbReference type="OrthoDB" id="287393at2759"/>
<keyword evidence="3 7" id="KW-0694">RNA-binding</keyword>
<dbReference type="PROSITE" id="PS50102">
    <property type="entry name" value="RRM"/>
    <property type="match status" value="1"/>
</dbReference>
<evidence type="ECO:0000256" key="5">
    <source>
        <dbReference type="ARBA" id="ARBA00025024"/>
    </source>
</evidence>
<keyword evidence="8" id="KW-0175">Coiled coil</keyword>
<dbReference type="InterPro" id="IPR000504">
    <property type="entry name" value="RRM_dom"/>
</dbReference>
<accession>A0A0F4ZFT2</accession>
<reference evidence="11 12" key="1">
    <citation type="submission" date="2015-03" db="EMBL/GenBank/DDBJ databases">
        <authorList>
            <person name="Radwan O."/>
            <person name="Al-Naeli F.A."/>
            <person name="Rendon G.A."/>
            <person name="Fields C."/>
        </authorList>
    </citation>
    <scope>NUCLEOTIDE SEQUENCE [LARGE SCALE GENOMIC DNA]</scope>
    <source>
        <strain evidence="11">CR-DP1</strain>
    </source>
</reference>
<dbReference type="GO" id="GO:0034462">
    <property type="term" value="P:small-subunit processome assembly"/>
    <property type="evidence" value="ECO:0007669"/>
    <property type="project" value="TreeGrafter"/>
</dbReference>
<feature type="region of interest" description="Disordered" evidence="9">
    <location>
        <begin position="288"/>
        <end position="321"/>
    </location>
</feature>
<evidence type="ECO:0000313" key="12">
    <source>
        <dbReference type="Proteomes" id="UP000033483"/>
    </source>
</evidence>
<evidence type="ECO:0000256" key="4">
    <source>
        <dbReference type="ARBA" id="ARBA00023242"/>
    </source>
</evidence>